<dbReference type="PROSITE" id="PS50110">
    <property type="entry name" value="RESPONSE_REGULATORY"/>
    <property type="match status" value="1"/>
</dbReference>
<keyword evidence="1" id="KW-0805">Transcription regulation</keyword>
<keyword evidence="4" id="KW-0597">Phosphoprotein</keyword>
<dbReference type="Pfam" id="PF00072">
    <property type="entry name" value="Response_reg"/>
    <property type="match status" value="1"/>
</dbReference>
<dbReference type="GO" id="GO:0000160">
    <property type="term" value="P:phosphorelay signal transduction system"/>
    <property type="evidence" value="ECO:0007669"/>
    <property type="project" value="InterPro"/>
</dbReference>
<dbReference type="SUPFAM" id="SSF46894">
    <property type="entry name" value="C-terminal effector domain of the bipartite response regulators"/>
    <property type="match status" value="1"/>
</dbReference>
<feature type="domain" description="Response regulatory" evidence="6">
    <location>
        <begin position="18"/>
        <end position="132"/>
    </location>
</feature>
<dbReference type="SUPFAM" id="SSF52172">
    <property type="entry name" value="CheY-like"/>
    <property type="match status" value="1"/>
</dbReference>
<dbReference type="EMBL" id="OFSP01000004">
    <property type="protein sequence ID" value="SOY44382.1"/>
    <property type="molecule type" value="Genomic_DNA"/>
</dbReference>
<dbReference type="GO" id="GO:0006355">
    <property type="term" value="P:regulation of DNA-templated transcription"/>
    <property type="evidence" value="ECO:0007669"/>
    <property type="project" value="InterPro"/>
</dbReference>
<proteinExistence type="predicted"/>
<dbReference type="CDD" id="cd17537">
    <property type="entry name" value="REC_FixJ"/>
    <property type="match status" value="1"/>
</dbReference>
<dbReference type="InterPro" id="IPR001789">
    <property type="entry name" value="Sig_transdc_resp-reg_receiver"/>
</dbReference>
<sequence>MKAAPTGARHAIQAPEPIVYVVDDDAGVRSSLKWLLESVGLCVHLYGNGREFLDTADPSVPGCILLDVRMPYMGGFDLQEGLAPGGFLLPVIFLTAHGDIPMTVRAMKGGAYDFLEKPFNDQALIDRVQAALQLSLRQHADAVTRGSLRSRLGLLSAREREVFEKMVEGKSSKVIATELDISYKTVEVHRAHIREKLGVTSLAELVRLALEDRTANGPAPSVRE</sequence>
<comment type="caution">
    <text evidence="7">The sequence shown here is derived from an EMBL/GenBank/DDBJ whole genome shotgun (WGS) entry which is preliminary data.</text>
</comment>
<dbReference type="AlphaFoldDB" id="A0A975WUH3"/>
<feature type="modified residue" description="4-aspartylphosphate" evidence="4">
    <location>
        <position position="67"/>
    </location>
</feature>
<dbReference type="PROSITE" id="PS00622">
    <property type="entry name" value="HTH_LUXR_1"/>
    <property type="match status" value="1"/>
</dbReference>
<organism evidence="7 8">
    <name type="scientific">Cupriavidus taiwanensis</name>
    <dbReference type="NCBI Taxonomy" id="164546"/>
    <lineage>
        <taxon>Bacteria</taxon>
        <taxon>Pseudomonadati</taxon>
        <taxon>Pseudomonadota</taxon>
        <taxon>Betaproteobacteria</taxon>
        <taxon>Burkholderiales</taxon>
        <taxon>Burkholderiaceae</taxon>
        <taxon>Cupriavidus</taxon>
    </lineage>
</organism>
<dbReference type="Proteomes" id="UP000256297">
    <property type="component" value="Chromosome CBM2589_b"/>
</dbReference>
<dbReference type="GO" id="GO:0003677">
    <property type="term" value="F:DNA binding"/>
    <property type="evidence" value="ECO:0007669"/>
    <property type="project" value="UniProtKB-KW"/>
</dbReference>
<evidence type="ECO:0000256" key="3">
    <source>
        <dbReference type="ARBA" id="ARBA00023163"/>
    </source>
</evidence>
<dbReference type="CDD" id="cd06170">
    <property type="entry name" value="LuxR_C_like"/>
    <property type="match status" value="1"/>
</dbReference>
<protein>
    <submittedName>
        <fullName evidence="7">Nodulation protein W</fullName>
    </submittedName>
</protein>
<evidence type="ECO:0000256" key="2">
    <source>
        <dbReference type="ARBA" id="ARBA00023125"/>
    </source>
</evidence>
<dbReference type="SMART" id="SM00448">
    <property type="entry name" value="REC"/>
    <property type="match status" value="1"/>
</dbReference>
<dbReference type="PROSITE" id="PS50043">
    <property type="entry name" value="HTH_LUXR_2"/>
    <property type="match status" value="1"/>
</dbReference>
<evidence type="ECO:0000259" key="6">
    <source>
        <dbReference type="PROSITE" id="PS50110"/>
    </source>
</evidence>
<dbReference type="PANTHER" id="PTHR44688">
    <property type="entry name" value="DNA-BINDING TRANSCRIPTIONAL ACTIVATOR DEVR_DOSR"/>
    <property type="match status" value="1"/>
</dbReference>
<evidence type="ECO:0000313" key="8">
    <source>
        <dbReference type="Proteomes" id="UP000256297"/>
    </source>
</evidence>
<dbReference type="PRINTS" id="PR00038">
    <property type="entry name" value="HTHLUXR"/>
</dbReference>
<evidence type="ECO:0000313" key="7">
    <source>
        <dbReference type="EMBL" id="SOY44382.1"/>
    </source>
</evidence>
<dbReference type="InterPro" id="IPR036388">
    <property type="entry name" value="WH-like_DNA-bd_sf"/>
</dbReference>
<dbReference type="Gene3D" id="3.40.50.2300">
    <property type="match status" value="1"/>
</dbReference>
<evidence type="ECO:0000259" key="5">
    <source>
        <dbReference type="PROSITE" id="PS50043"/>
    </source>
</evidence>
<keyword evidence="2" id="KW-0238">DNA-binding</keyword>
<evidence type="ECO:0000256" key="4">
    <source>
        <dbReference type="PROSITE-ProRule" id="PRU00169"/>
    </source>
</evidence>
<name>A0A975WUH3_9BURK</name>
<dbReference type="SMART" id="SM00421">
    <property type="entry name" value="HTH_LUXR"/>
    <property type="match status" value="1"/>
</dbReference>
<dbReference type="PANTHER" id="PTHR44688:SF16">
    <property type="entry name" value="DNA-BINDING TRANSCRIPTIONAL ACTIVATOR DEVR_DOSR"/>
    <property type="match status" value="1"/>
</dbReference>
<dbReference type="InterPro" id="IPR000792">
    <property type="entry name" value="Tscrpt_reg_LuxR_C"/>
</dbReference>
<accession>A0A975WUH3</accession>
<gene>
    <name evidence="7" type="primary">nodW</name>
    <name evidence="7" type="ORF">CBM2589_B120345</name>
</gene>
<dbReference type="Pfam" id="PF00196">
    <property type="entry name" value="GerE"/>
    <property type="match status" value="1"/>
</dbReference>
<dbReference type="InterPro" id="IPR011006">
    <property type="entry name" value="CheY-like_superfamily"/>
</dbReference>
<reference evidence="7 8" key="1">
    <citation type="submission" date="2018-01" db="EMBL/GenBank/DDBJ databases">
        <authorList>
            <person name="Clerissi C."/>
        </authorList>
    </citation>
    <scope>NUCLEOTIDE SEQUENCE [LARGE SCALE GENOMIC DNA]</scope>
    <source>
        <strain evidence="7">Cupriavidus taiwanensis STM 3521</strain>
    </source>
</reference>
<dbReference type="Gene3D" id="1.10.10.10">
    <property type="entry name" value="Winged helix-like DNA-binding domain superfamily/Winged helix DNA-binding domain"/>
    <property type="match status" value="1"/>
</dbReference>
<dbReference type="InterPro" id="IPR016032">
    <property type="entry name" value="Sig_transdc_resp-reg_C-effctor"/>
</dbReference>
<evidence type="ECO:0000256" key="1">
    <source>
        <dbReference type="ARBA" id="ARBA00023015"/>
    </source>
</evidence>
<keyword evidence="3" id="KW-0804">Transcription</keyword>
<feature type="domain" description="HTH luxR-type" evidence="5">
    <location>
        <begin position="148"/>
        <end position="213"/>
    </location>
</feature>